<keyword evidence="3" id="KW-1185">Reference proteome</keyword>
<proteinExistence type="predicted"/>
<comment type="caution">
    <text evidence="2">The sequence shown here is derived from an EMBL/GenBank/DDBJ whole genome shotgun (WGS) entry which is preliminary data.</text>
</comment>
<dbReference type="EMBL" id="JAFFGZ010000004">
    <property type="protein sequence ID" value="KAK4646283.1"/>
    <property type="molecule type" value="Genomic_DNA"/>
</dbReference>
<gene>
    <name evidence="2" type="ORF">QC761_0041200</name>
</gene>
<reference evidence="2 3" key="1">
    <citation type="journal article" date="2023" name="bioRxiv">
        <title>High-quality genome assemblies of four members of thePodospora anserinaspecies complex.</title>
        <authorList>
            <person name="Ament-Velasquez S.L."/>
            <person name="Vogan A.A."/>
            <person name="Wallerman O."/>
            <person name="Hartmann F."/>
            <person name="Gautier V."/>
            <person name="Silar P."/>
            <person name="Giraud T."/>
            <person name="Johannesson H."/>
        </authorList>
    </citation>
    <scope>NUCLEOTIDE SEQUENCE [LARGE SCALE GENOMIC DNA]</scope>
    <source>
        <strain evidence="2 3">CBS 112042</strain>
    </source>
</reference>
<evidence type="ECO:0000256" key="1">
    <source>
        <dbReference type="SAM" id="MobiDB-lite"/>
    </source>
</evidence>
<organism evidence="2 3">
    <name type="scientific">Podospora bellae-mahoneyi</name>
    <dbReference type="NCBI Taxonomy" id="2093777"/>
    <lineage>
        <taxon>Eukaryota</taxon>
        <taxon>Fungi</taxon>
        <taxon>Dikarya</taxon>
        <taxon>Ascomycota</taxon>
        <taxon>Pezizomycotina</taxon>
        <taxon>Sordariomycetes</taxon>
        <taxon>Sordariomycetidae</taxon>
        <taxon>Sordariales</taxon>
        <taxon>Podosporaceae</taxon>
        <taxon>Podospora</taxon>
    </lineage>
</organism>
<evidence type="ECO:0000313" key="2">
    <source>
        <dbReference type="EMBL" id="KAK4646283.1"/>
    </source>
</evidence>
<dbReference type="RefSeq" id="XP_062735259.1">
    <property type="nucleotide sequence ID" value="XM_062872361.1"/>
</dbReference>
<dbReference type="Proteomes" id="UP001322138">
    <property type="component" value="Unassembled WGS sequence"/>
</dbReference>
<dbReference type="GeneID" id="87891510"/>
<protein>
    <submittedName>
        <fullName evidence="2">Uncharacterized protein</fullName>
    </submittedName>
</protein>
<accession>A0ABR0FQQ1</accession>
<sequence>MRAGESAEPANQEAVMQNHRVPRASSSAVGQSETLSCFFLFCPQRLSSCTSTCRRVTSGWAGRESRNQPDDAAAAAAGGTRSRYQPTVASTRRPLATGDGGEMASADWRERTRRNGMASAESALRKSRANQRSFMRQASYKKKRKFRASPPPG</sequence>
<evidence type="ECO:0000313" key="3">
    <source>
        <dbReference type="Proteomes" id="UP001322138"/>
    </source>
</evidence>
<feature type="region of interest" description="Disordered" evidence="1">
    <location>
        <begin position="59"/>
        <end position="153"/>
    </location>
</feature>
<name>A0ABR0FQQ1_9PEZI</name>
<feature type="region of interest" description="Disordered" evidence="1">
    <location>
        <begin position="1"/>
        <end position="21"/>
    </location>
</feature>